<proteinExistence type="predicted"/>
<dbReference type="Proteomes" id="UP000886750">
    <property type="component" value="Unassembled WGS sequence"/>
</dbReference>
<reference evidence="1" key="1">
    <citation type="journal article" date="2021" name="PeerJ">
        <title>Extensive microbial diversity within the chicken gut microbiome revealed by metagenomics and culture.</title>
        <authorList>
            <person name="Gilroy R."/>
            <person name="Ravi A."/>
            <person name="Getino M."/>
            <person name="Pursley I."/>
            <person name="Horton D.L."/>
            <person name="Alikhan N.F."/>
            <person name="Baker D."/>
            <person name="Gharbi K."/>
            <person name="Hall N."/>
            <person name="Watson M."/>
            <person name="Adriaenssens E.M."/>
            <person name="Foster-Nyarko E."/>
            <person name="Jarju S."/>
            <person name="Secka A."/>
            <person name="Antonio M."/>
            <person name="Oren A."/>
            <person name="Chaudhuri R.R."/>
            <person name="La Ragione R."/>
            <person name="Hildebrand F."/>
            <person name="Pallen M.J."/>
        </authorList>
    </citation>
    <scope>NUCLEOTIDE SEQUENCE</scope>
    <source>
        <strain evidence="1">1345</strain>
    </source>
</reference>
<comment type="caution">
    <text evidence="1">The sequence shown here is derived from an EMBL/GenBank/DDBJ whole genome shotgun (WGS) entry which is preliminary data.</text>
</comment>
<reference evidence="1" key="2">
    <citation type="submission" date="2021-04" db="EMBL/GenBank/DDBJ databases">
        <authorList>
            <person name="Gilroy R."/>
        </authorList>
    </citation>
    <scope>NUCLEOTIDE SEQUENCE</scope>
    <source>
        <strain evidence="1">1345</strain>
    </source>
</reference>
<dbReference type="AlphaFoldDB" id="A0A9D2CSF0"/>
<name>A0A9D2CSF0_9FIRM</name>
<organism evidence="1 2">
    <name type="scientific">Candidatus Borkfalkia excrementigallinarum</name>
    <dbReference type="NCBI Taxonomy" id="2838506"/>
    <lineage>
        <taxon>Bacteria</taxon>
        <taxon>Bacillati</taxon>
        <taxon>Bacillota</taxon>
        <taxon>Clostridia</taxon>
        <taxon>Christensenellales</taxon>
        <taxon>Christensenellaceae</taxon>
        <taxon>Candidatus Borkfalkia</taxon>
    </lineage>
</organism>
<evidence type="ECO:0000313" key="1">
    <source>
        <dbReference type="EMBL" id="HIY97095.1"/>
    </source>
</evidence>
<sequence length="55" mass="6217">MLINQTNISNSRLMGLDIHKNLTQILITEYDTQGKAAFDFDVVCLALRPFTPCCE</sequence>
<evidence type="ECO:0000313" key="2">
    <source>
        <dbReference type="Proteomes" id="UP000886750"/>
    </source>
</evidence>
<gene>
    <name evidence="1" type="ORF">H9729_05345</name>
</gene>
<protein>
    <submittedName>
        <fullName evidence="1">Uncharacterized protein</fullName>
    </submittedName>
</protein>
<accession>A0A9D2CSF0</accession>
<dbReference type="EMBL" id="DXCQ01000048">
    <property type="protein sequence ID" value="HIY97095.1"/>
    <property type="molecule type" value="Genomic_DNA"/>
</dbReference>